<evidence type="ECO:0000256" key="4">
    <source>
        <dbReference type="ARBA" id="ARBA00022748"/>
    </source>
</evidence>
<feature type="transmembrane region" description="Helical" evidence="7">
    <location>
        <begin position="74"/>
        <end position="92"/>
    </location>
</feature>
<evidence type="ECO:0000256" key="3">
    <source>
        <dbReference type="ARBA" id="ARBA00022692"/>
    </source>
</evidence>
<evidence type="ECO:0000256" key="6">
    <source>
        <dbReference type="ARBA" id="ARBA00023136"/>
    </source>
</evidence>
<evidence type="ECO:0000256" key="5">
    <source>
        <dbReference type="ARBA" id="ARBA00022989"/>
    </source>
</evidence>
<dbReference type="GO" id="GO:0017004">
    <property type="term" value="P:cytochrome complex assembly"/>
    <property type="evidence" value="ECO:0007669"/>
    <property type="project" value="UniProtKB-KW"/>
</dbReference>
<dbReference type="PANTHER" id="PTHR31272:SF9">
    <property type="entry name" value="BLL1027 PROTEIN"/>
    <property type="match status" value="1"/>
</dbReference>
<keyword evidence="6 7" id="KW-0472">Membrane</keyword>
<dbReference type="InterPro" id="IPR051790">
    <property type="entry name" value="Cytochrome_c-biogenesis_DsbD"/>
</dbReference>
<dbReference type="Proteomes" id="UP000637423">
    <property type="component" value="Unassembled WGS sequence"/>
</dbReference>
<comment type="similarity">
    <text evidence="2">Belongs to the DsbD family.</text>
</comment>
<name>A0A916XGT8_9BURK</name>
<feature type="transmembrane region" description="Helical" evidence="7">
    <location>
        <begin position="157"/>
        <end position="178"/>
    </location>
</feature>
<dbReference type="Pfam" id="PF02683">
    <property type="entry name" value="DsbD_TM"/>
    <property type="match status" value="1"/>
</dbReference>
<dbReference type="GO" id="GO:0016020">
    <property type="term" value="C:membrane"/>
    <property type="evidence" value="ECO:0007669"/>
    <property type="project" value="UniProtKB-SubCell"/>
</dbReference>
<dbReference type="EMBL" id="BMED01000001">
    <property type="protein sequence ID" value="GGC70797.1"/>
    <property type="molecule type" value="Genomic_DNA"/>
</dbReference>
<feature type="domain" description="Cytochrome C biogenesis protein transmembrane" evidence="8">
    <location>
        <begin position="10"/>
        <end position="216"/>
    </location>
</feature>
<reference evidence="9" key="2">
    <citation type="submission" date="2020-09" db="EMBL/GenBank/DDBJ databases">
        <authorList>
            <person name="Sun Q."/>
            <person name="Zhou Y."/>
        </authorList>
    </citation>
    <scope>NUCLEOTIDE SEQUENCE</scope>
    <source>
        <strain evidence="9">CGMCC 1.10998</strain>
    </source>
</reference>
<evidence type="ECO:0000256" key="2">
    <source>
        <dbReference type="ARBA" id="ARBA00006143"/>
    </source>
</evidence>
<gene>
    <name evidence="9" type="ORF">GCM10011396_17420</name>
</gene>
<feature type="transmembrane region" description="Helical" evidence="7">
    <location>
        <begin position="44"/>
        <end position="68"/>
    </location>
</feature>
<feature type="transmembrane region" description="Helical" evidence="7">
    <location>
        <begin position="126"/>
        <end position="151"/>
    </location>
</feature>
<keyword evidence="10" id="KW-1185">Reference proteome</keyword>
<evidence type="ECO:0000313" key="9">
    <source>
        <dbReference type="EMBL" id="GGC70797.1"/>
    </source>
</evidence>
<dbReference type="InterPro" id="IPR003834">
    <property type="entry name" value="Cyt_c_assmbl_TM_dom"/>
</dbReference>
<accession>A0A916XGT8</accession>
<organism evidence="9 10">
    <name type="scientific">Undibacterium terreum</name>
    <dbReference type="NCBI Taxonomy" id="1224302"/>
    <lineage>
        <taxon>Bacteria</taxon>
        <taxon>Pseudomonadati</taxon>
        <taxon>Pseudomonadota</taxon>
        <taxon>Betaproteobacteria</taxon>
        <taxon>Burkholderiales</taxon>
        <taxon>Oxalobacteraceae</taxon>
        <taxon>Undibacterium</taxon>
    </lineage>
</organism>
<comment type="caution">
    <text evidence="9">The sequence shown here is derived from an EMBL/GenBank/DDBJ whole genome shotgun (WGS) entry which is preliminary data.</text>
</comment>
<evidence type="ECO:0000256" key="7">
    <source>
        <dbReference type="SAM" id="Phobius"/>
    </source>
</evidence>
<evidence type="ECO:0000259" key="8">
    <source>
        <dbReference type="Pfam" id="PF02683"/>
    </source>
</evidence>
<keyword evidence="3 7" id="KW-0812">Transmembrane</keyword>
<reference evidence="9" key="1">
    <citation type="journal article" date="2014" name="Int. J. Syst. Evol. Microbiol.">
        <title>Complete genome sequence of Corynebacterium casei LMG S-19264T (=DSM 44701T), isolated from a smear-ripened cheese.</title>
        <authorList>
            <consortium name="US DOE Joint Genome Institute (JGI-PGF)"/>
            <person name="Walter F."/>
            <person name="Albersmeier A."/>
            <person name="Kalinowski J."/>
            <person name="Ruckert C."/>
        </authorList>
    </citation>
    <scope>NUCLEOTIDE SEQUENCE</scope>
    <source>
        <strain evidence="9">CGMCC 1.10998</strain>
    </source>
</reference>
<keyword evidence="4" id="KW-0201">Cytochrome c-type biogenesis</keyword>
<feature type="transmembrane region" description="Helical" evidence="7">
    <location>
        <begin position="199"/>
        <end position="219"/>
    </location>
</feature>
<feature type="transmembrane region" description="Helical" evidence="7">
    <location>
        <begin position="6"/>
        <end position="32"/>
    </location>
</feature>
<comment type="subcellular location">
    <subcellularLocation>
        <location evidence="1">Membrane</location>
        <topology evidence="1">Multi-pass membrane protein</topology>
    </subcellularLocation>
</comment>
<evidence type="ECO:0000256" key="1">
    <source>
        <dbReference type="ARBA" id="ARBA00004141"/>
    </source>
</evidence>
<dbReference type="RefSeq" id="WP_188565506.1">
    <property type="nucleotide sequence ID" value="NZ_BMED01000001.1"/>
</dbReference>
<sequence>MAFGLASYGFALGAGVLSTLSPCVLPLIPILLGTAVSVHRLGPYALALGLTTAFTIEGVFIAGIGASLGLDESLFRNIAAVMLILFALVLLSSRLQEKFAAMASGVSGAGNSLLQKITLDGLGGQLLLGLALGVVWSPCVGPTLGAAITLASQGQELLQVALLMMVFGIGAGIPLILLGSLSRQHMLKLKQKLFNAGTLGKQALGGVMLVIAVLVLSGLDKRVEAVLVDASPMWLVQLTTSL</sequence>
<keyword evidence="5 7" id="KW-1133">Transmembrane helix</keyword>
<protein>
    <submittedName>
        <fullName evidence="9">Cytochrome C biogenesis protein CcdA</fullName>
    </submittedName>
</protein>
<dbReference type="PANTHER" id="PTHR31272">
    <property type="entry name" value="CYTOCHROME C-TYPE BIOGENESIS PROTEIN HI_1454-RELATED"/>
    <property type="match status" value="1"/>
</dbReference>
<evidence type="ECO:0000313" key="10">
    <source>
        <dbReference type="Proteomes" id="UP000637423"/>
    </source>
</evidence>
<dbReference type="AlphaFoldDB" id="A0A916XGT8"/>
<proteinExistence type="inferred from homology"/>